<evidence type="ECO:0000313" key="2">
    <source>
        <dbReference type="Proteomes" id="UP000538292"/>
    </source>
</evidence>
<protein>
    <submittedName>
        <fullName evidence="1">Uncharacterized protein</fullName>
    </submittedName>
</protein>
<keyword evidence="2" id="KW-1185">Reference proteome</keyword>
<dbReference type="AlphaFoldDB" id="A0A7W2ARN6"/>
<sequence>MKESYLLRKVAISDREVPFLYGQLIYDYHECSGHIELILAPVPERLRDTLKPEEKFKIPVACLTQEFYQIQGLARCFQVFENRFQLQFPLETPLKKEAFSMKQLLKPYEFVEIEYKGQNYRGYLVNWSHDGQMVALKERETMQIQLFPLSRVKITLLDSGLKG</sequence>
<evidence type="ECO:0000313" key="1">
    <source>
        <dbReference type="EMBL" id="MBA4602813.1"/>
    </source>
</evidence>
<organism evidence="1 2">
    <name type="scientific">Thermoactinomyces mirandus</name>
    <dbReference type="NCBI Taxonomy" id="2756294"/>
    <lineage>
        <taxon>Bacteria</taxon>
        <taxon>Bacillati</taxon>
        <taxon>Bacillota</taxon>
        <taxon>Bacilli</taxon>
        <taxon>Bacillales</taxon>
        <taxon>Thermoactinomycetaceae</taxon>
        <taxon>Thermoactinomyces</taxon>
    </lineage>
</organism>
<accession>A0A7W2ARN6</accession>
<dbReference type="Proteomes" id="UP000538292">
    <property type="component" value="Unassembled WGS sequence"/>
</dbReference>
<proteinExistence type="predicted"/>
<dbReference type="RefSeq" id="WP_181740736.1">
    <property type="nucleotide sequence ID" value="NZ_JACEOL010000035.1"/>
</dbReference>
<reference evidence="1 2" key="1">
    <citation type="submission" date="2020-07" db="EMBL/GenBank/DDBJ databases">
        <title>Thermoactinomyces phylogeny.</title>
        <authorList>
            <person name="Dunlap C."/>
        </authorList>
    </citation>
    <scope>NUCLEOTIDE SEQUENCE [LARGE SCALE GENOMIC DNA]</scope>
    <source>
        <strain evidence="1 2">AMNI-1</strain>
    </source>
</reference>
<comment type="caution">
    <text evidence="1">The sequence shown here is derived from an EMBL/GenBank/DDBJ whole genome shotgun (WGS) entry which is preliminary data.</text>
</comment>
<gene>
    <name evidence="1" type="ORF">H2C83_10900</name>
</gene>
<dbReference type="EMBL" id="JACEOL010000035">
    <property type="protein sequence ID" value="MBA4602813.1"/>
    <property type="molecule type" value="Genomic_DNA"/>
</dbReference>
<name>A0A7W2ARN6_9BACL</name>